<feature type="compositionally biased region" description="Basic residues" evidence="6">
    <location>
        <begin position="206"/>
        <end position="216"/>
    </location>
</feature>
<dbReference type="FunFam" id="2.170.150.80:FF:000006">
    <property type="entry name" value="NAC domain-containing protein 100-like"/>
    <property type="match status" value="1"/>
</dbReference>
<protein>
    <recommendedName>
        <fullName evidence="7">NAC domain-containing protein</fullName>
    </recommendedName>
</protein>
<dbReference type="Gramene" id="AET5Gv20372500.4">
    <property type="protein sequence ID" value="AET5Gv20372500.4"/>
    <property type="gene ID" value="AET5Gv20372500"/>
</dbReference>
<evidence type="ECO:0000256" key="4">
    <source>
        <dbReference type="ARBA" id="ARBA00023163"/>
    </source>
</evidence>
<reference evidence="8" key="4">
    <citation type="submission" date="2019-03" db="UniProtKB">
        <authorList>
            <consortium name="EnsemblPlants"/>
        </authorList>
    </citation>
    <scope>IDENTIFICATION</scope>
</reference>
<dbReference type="GO" id="GO:0005634">
    <property type="term" value="C:nucleus"/>
    <property type="evidence" value="ECO:0007669"/>
    <property type="project" value="UniProtKB-SubCell"/>
</dbReference>
<dbReference type="InterPro" id="IPR036093">
    <property type="entry name" value="NAC_dom_sf"/>
</dbReference>
<feature type="region of interest" description="Disordered" evidence="6">
    <location>
        <begin position="186"/>
        <end position="226"/>
    </location>
</feature>
<keyword evidence="2" id="KW-0805">Transcription regulation</keyword>
<dbReference type="Gene3D" id="2.170.150.80">
    <property type="entry name" value="NAC domain"/>
    <property type="match status" value="1"/>
</dbReference>
<dbReference type="Proteomes" id="UP000015105">
    <property type="component" value="Chromosome 5D"/>
</dbReference>
<comment type="subcellular location">
    <subcellularLocation>
        <location evidence="1">Nucleus</location>
    </subcellularLocation>
</comment>
<feature type="compositionally biased region" description="Polar residues" evidence="6">
    <location>
        <begin position="188"/>
        <end position="201"/>
    </location>
</feature>
<evidence type="ECO:0000256" key="3">
    <source>
        <dbReference type="ARBA" id="ARBA00023125"/>
    </source>
</evidence>
<dbReference type="PANTHER" id="PTHR31744">
    <property type="entry name" value="PROTEIN CUP-SHAPED COTYLEDON 2-RELATED"/>
    <property type="match status" value="1"/>
</dbReference>
<evidence type="ECO:0000259" key="7">
    <source>
        <dbReference type="PROSITE" id="PS51005"/>
    </source>
</evidence>
<sequence length="226" mass="25393">LALLSCAPKQASLLFFFLLPTDLTPSQLSLIERASMVESVAASPSEEQGRGGGLSLPPGFRFHPTDEEIITSYLLRKFLDPSFVSRAVGEVDLNSCEPRDLPGKANMGEKEWYFFVHKDLKYPTGSRANRATKEGYWKATGKDREIFKPRARELVGMKKTLVFYTGRAPRGAKSEWVMHEFRLEGKSRGQTMNNPKRTNGSCARCSTRRGRPRRRGPPTWTPSTPP</sequence>
<dbReference type="PROSITE" id="PS51005">
    <property type="entry name" value="NAC"/>
    <property type="match status" value="1"/>
</dbReference>
<dbReference type="GO" id="GO:0006355">
    <property type="term" value="P:regulation of DNA-templated transcription"/>
    <property type="evidence" value="ECO:0007669"/>
    <property type="project" value="InterPro"/>
</dbReference>
<keyword evidence="3" id="KW-0238">DNA-binding</keyword>
<dbReference type="PANTHER" id="PTHR31744:SF62">
    <property type="entry name" value="NAC DOMAIN-CONTAINING PROTEIN 77"/>
    <property type="match status" value="1"/>
</dbReference>
<dbReference type="AlphaFoldDB" id="A0A453KCA5"/>
<accession>A0A453KCA5</accession>
<keyword evidence="5" id="KW-0539">Nucleus</keyword>
<proteinExistence type="predicted"/>
<name>A0A453KCA5_AEGTS</name>
<dbReference type="EnsemblPlants" id="AET5Gv20372500.4">
    <property type="protein sequence ID" value="AET5Gv20372500.4"/>
    <property type="gene ID" value="AET5Gv20372500"/>
</dbReference>
<evidence type="ECO:0000256" key="6">
    <source>
        <dbReference type="SAM" id="MobiDB-lite"/>
    </source>
</evidence>
<dbReference type="Pfam" id="PF02365">
    <property type="entry name" value="NAM"/>
    <property type="match status" value="1"/>
</dbReference>
<keyword evidence="9" id="KW-1185">Reference proteome</keyword>
<dbReference type="GO" id="GO:0003677">
    <property type="term" value="F:DNA binding"/>
    <property type="evidence" value="ECO:0007669"/>
    <property type="project" value="UniProtKB-KW"/>
</dbReference>
<reference evidence="8" key="3">
    <citation type="journal article" date="2017" name="Nature">
        <title>Genome sequence of the progenitor of the wheat D genome Aegilops tauschii.</title>
        <authorList>
            <person name="Luo M.C."/>
            <person name="Gu Y.Q."/>
            <person name="Puiu D."/>
            <person name="Wang H."/>
            <person name="Twardziok S.O."/>
            <person name="Deal K.R."/>
            <person name="Huo N."/>
            <person name="Zhu T."/>
            <person name="Wang L."/>
            <person name="Wang Y."/>
            <person name="McGuire P.E."/>
            <person name="Liu S."/>
            <person name="Long H."/>
            <person name="Ramasamy R.K."/>
            <person name="Rodriguez J.C."/>
            <person name="Van S.L."/>
            <person name="Yuan L."/>
            <person name="Wang Z."/>
            <person name="Xia Z."/>
            <person name="Xiao L."/>
            <person name="Anderson O.D."/>
            <person name="Ouyang S."/>
            <person name="Liang Y."/>
            <person name="Zimin A.V."/>
            <person name="Pertea G."/>
            <person name="Qi P."/>
            <person name="Bennetzen J.L."/>
            <person name="Dai X."/>
            <person name="Dawson M.W."/>
            <person name="Muller H.G."/>
            <person name="Kugler K."/>
            <person name="Rivarola-Duarte L."/>
            <person name="Spannagl M."/>
            <person name="Mayer K.F.X."/>
            <person name="Lu F.H."/>
            <person name="Bevan M.W."/>
            <person name="Leroy P."/>
            <person name="Li P."/>
            <person name="You F.M."/>
            <person name="Sun Q."/>
            <person name="Liu Z."/>
            <person name="Lyons E."/>
            <person name="Wicker T."/>
            <person name="Salzberg S.L."/>
            <person name="Devos K.M."/>
            <person name="Dvorak J."/>
        </authorList>
    </citation>
    <scope>NUCLEOTIDE SEQUENCE [LARGE SCALE GENOMIC DNA]</scope>
    <source>
        <strain evidence="8">cv. AL8/78</strain>
    </source>
</reference>
<dbReference type="SUPFAM" id="SSF101941">
    <property type="entry name" value="NAC domain"/>
    <property type="match status" value="1"/>
</dbReference>
<reference evidence="9" key="1">
    <citation type="journal article" date="2014" name="Science">
        <title>Ancient hybridizations among the ancestral genomes of bread wheat.</title>
        <authorList>
            <consortium name="International Wheat Genome Sequencing Consortium,"/>
            <person name="Marcussen T."/>
            <person name="Sandve S.R."/>
            <person name="Heier L."/>
            <person name="Spannagl M."/>
            <person name="Pfeifer M."/>
            <person name="Jakobsen K.S."/>
            <person name="Wulff B.B."/>
            <person name="Steuernagel B."/>
            <person name="Mayer K.F."/>
            <person name="Olsen O.A."/>
        </authorList>
    </citation>
    <scope>NUCLEOTIDE SEQUENCE [LARGE SCALE GENOMIC DNA]</scope>
    <source>
        <strain evidence="9">cv. AL8/78</strain>
    </source>
</reference>
<evidence type="ECO:0000313" key="9">
    <source>
        <dbReference type="Proteomes" id="UP000015105"/>
    </source>
</evidence>
<organism evidence="8 9">
    <name type="scientific">Aegilops tauschii subsp. strangulata</name>
    <name type="common">Goatgrass</name>
    <dbReference type="NCBI Taxonomy" id="200361"/>
    <lineage>
        <taxon>Eukaryota</taxon>
        <taxon>Viridiplantae</taxon>
        <taxon>Streptophyta</taxon>
        <taxon>Embryophyta</taxon>
        <taxon>Tracheophyta</taxon>
        <taxon>Spermatophyta</taxon>
        <taxon>Magnoliopsida</taxon>
        <taxon>Liliopsida</taxon>
        <taxon>Poales</taxon>
        <taxon>Poaceae</taxon>
        <taxon>BOP clade</taxon>
        <taxon>Pooideae</taxon>
        <taxon>Triticodae</taxon>
        <taxon>Triticeae</taxon>
        <taxon>Triticinae</taxon>
        <taxon>Aegilops</taxon>
    </lineage>
</organism>
<feature type="domain" description="NAC" evidence="7">
    <location>
        <begin position="56"/>
        <end position="210"/>
    </location>
</feature>
<reference evidence="8" key="5">
    <citation type="journal article" date="2021" name="G3 (Bethesda)">
        <title>Aegilops tauschii genome assembly Aet v5.0 features greater sequence contiguity and improved annotation.</title>
        <authorList>
            <person name="Wang L."/>
            <person name="Zhu T."/>
            <person name="Rodriguez J.C."/>
            <person name="Deal K.R."/>
            <person name="Dubcovsky J."/>
            <person name="McGuire P.E."/>
            <person name="Lux T."/>
            <person name="Spannagl M."/>
            <person name="Mayer K.F.X."/>
            <person name="Baldrich P."/>
            <person name="Meyers B.C."/>
            <person name="Huo N."/>
            <person name="Gu Y.Q."/>
            <person name="Zhou H."/>
            <person name="Devos K.M."/>
            <person name="Bennetzen J.L."/>
            <person name="Unver T."/>
            <person name="Budak H."/>
            <person name="Gulick P.J."/>
            <person name="Galiba G."/>
            <person name="Kalapos B."/>
            <person name="Nelson D.R."/>
            <person name="Li P."/>
            <person name="You F.M."/>
            <person name="Luo M.C."/>
            <person name="Dvorak J."/>
        </authorList>
    </citation>
    <scope>NUCLEOTIDE SEQUENCE [LARGE SCALE GENOMIC DNA]</scope>
    <source>
        <strain evidence="8">cv. AL8/78</strain>
    </source>
</reference>
<dbReference type="InterPro" id="IPR003441">
    <property type="entry name" value="NAC-dom"/>
</dbReference>
<evidence type="ECO:0000256" key="5">
    <source>
        <dbReference type="ARBA" id="ARBA00023242"/>
    </source>
</evidence>
<reference evidence="9" key="2">
    <citation type="journal article" date="2017" name="Nat. Plants">
        <title>The Aegilops tauschii genome reveals multiple impacts of transposons.</title>
        <authorList>
            <person name="Zhao G."/>
            <person name="Zou C."/>
            <person name="Li K."/>
            <person name="Wang K."/>
            <person name="Li T."/>
            <person name="Gao L."/>
            <person name="Zhang X."/>
            <person name="Wang H."/>
            <person name="Yang Z."/>
            <person name="Liu X."/>
            <person name="Jiang W."/>
            <person name="Mao L."/>
            <person name="Kong X."/>
            <person name="Jiao Y."/>
            <person name="Jia J."/>
        </authorList>
    </citation>
    <scope>NUCLEOTIDE SEQUENCE [LARGE SCALE GENOMIC DNA]</scope>
    <source>
        <strain evidence="9">cv. AL8/78</strain>
    </source>
</reference>
<evidence type="ECO:0000256" key="1">
    <source>
        <dbReference type="ARBA" id="ARBA00004123"/>
    </source>
</evidence>
<evidence type="ECO:0000313" key="8">
    <source>
        <dbReference type="EnsemblPlants" id="AET5Gv20372500.4"/>
    </source>
</evidence>
<evidence type="ECO:0000256" key="2">
    <source>
        <dbReference type="ARBA" id="ARBA00023015"/>
    </source>
</evidence>
<keyword evidence="4" id="KW-0804">Transcription</keyword>